<gene>
    <name evidence="1" type="ORF">HPB50_009904</name>
</gene>
<proteinExistence type="predicted"/>
<dbReference type="Proteomes" id="UP000821845">
    <property type="component" value="Chromosome 9"/>
</dbReference>
<accession>A0ACB7RIN8</accession>
<organism evidence="1 2">
    <name type="scientific">Hyalomma asiaticum</name>
    <name type="common">Tick</name>
    <dbReference type="NCBI Taxonomy" id="266040"/>
    <lineage>
        <taxon>Eukaryota</taxon>
        <taxon>Metazoa</taxon>
        <taxon>Ecdysozoa</taxon>
        <taxon>Arthropoda</taxon>
        <taxon>Chelicerata</taxon>
        <taxon>Arachnida</taxon>
        <taxon>Acari</taxon>
        <taxon>Parasitiformes</taxon>
        <taxon>Ixodida</taxon>
        <taxon>Ixodoidea</taxon>
        <taxon>Ixodidae</taxon>
        <taxon>Hyalomminae</taxon>
        <taxon>Hyalomma</taxon>
    </lineage>
</organism>
<evidence type="ECO:0000313" key="2">
    <source>
        <dbReference type="Proteomes" id="UP000821845"/>
    </source>
</evidence>
<sequence length="1103" mass="122144">MTKEIGTTLSLFVGEVGGTLRIFGESLNRDVPYKTLLLSTTDTAAHVVREILAKYGLEQEEPQHYCLVQVLVPPPPGGLPSPQDPPTGGLKEFILDDDDCPLAIERQHNRMKGTLSFHIRRRPADYQPRKRKKKAPSGGGTVPPEEGLPFLQEVPQGGGPPGPCHPIPLHMTEIGSAPSGSQGLQLQGPGILPRHCVIAHTEGVVTVTPSQPEAETYVDGARVFDTTLLQHGATVRFGRSHLFRFWQAPPSRSAAPPPASPATMGDNHRPPHEEDHRLRAPEPDPNNMVAMPDHMGPMAPGDHRDQRRGDPILPAVLELWEEHESLFLDAVINQLDWLSVQFKLVPAYTLYMACRYRASTHFRPETSPTERAQRLTALATNIGVRVRSAVEQQQRDAGPLAFWLANASELLHFLRQDRHLSAYTLDAQDLLTEALQLAFRQLVAAQRRELAQALPRAFLSPDTATDAPIGEALGVLASSMSLLRRCRVNAALTIQLFSWLFHHVNAWLLNSLLLHGRPPLCRPTGALLKRRLAHLVAWAEQQGLELAADCHLARLIQAAHLLAAPKAHPQHDLPLLADACFKLNSVQVRHLLERFQPLGPGDQVGPGLIDALVREARKGEDARLAEEGRPLQLAEEPQLALPFLLPEDGYSCETVRGVPPGLQVRHLLERFQPLGPGDQVGPGLIDALVREARKGEDARLAEEGRPLQLAEEPQLALPFLLPEDGYSCETVRGVPPGLQEFLQPLCLAGLCRLTLQPTSLGHWTIYMCDQDVLGPRIVTLALKKSPSGMGLSIVAARGSNQDRLGIYVKSVVRGGAADLDGRLQAGDQLLRVDGHSLVGVSQEKWLSSYGWWKQPAFGTWKFHDNAITRLPPRTFLFGCLTSLSLQPRQAAMEERQYQNIGLYQQQHQQQQQVPQQPQQQPVTRPSHGSQPLPWSPPVSSSSGNAPPRPEVGTRPLSTLVSPREQEQYVSGLGSLAVGHHPAASDPPAHWSPHPPPPDLRAQRDLLRQEAKMEEMKEEVRRREERDLHQPLITKPPMKQHPQQSVRSPPPPETSNGHHPNNRQGLIEECNQANHYLRKTGVRLSLRAFFHELLLRYIIRTSRL</sequence>
<dbReference type="EMBL" id="CM023489">
    <property type="protein sequence ID" value="KAH6922155.1"/>
    <property type="molecule type" value="Genomic_DNA"/>
</dbReference>
<comment type="caution">
    <text evidence="1">The sequence shown here is derived from an EMBL/GenBank/DDBJ whole genome shotgun (WGS) entry which is preliminary data.</text>
</comment>
<protein>
    <submittedName>
        <fullName evidence="1">Uncharacterized protein</fullName>
    </submittedName>
</protein>
<name>A0ACB7RIN8_HYAAI</name>
<evidence type="ECO:0000313" key="1">
    <source>
        <dbReference type="EMBL" id="KAH6922155.1"/>
    </source>
</evidence>
<keyword evidence="2" id="KW-1185">Reference proteome</keyword>
<reference evidence="1" key="1">
    <citation type="submission" date="2020-05" db="EMBL/GenBank/DDBJ databases">
        <title>Large-scale comparative analyses of tick genomes elucidate their genetic diversity and vector capacities.</title>
        <authorList>
            <person name="Jia N."/>
            <person name="Wang J."/>
            <person name="Shi W."/>
            <person name="Du L."/>
            <person name="Sun Y."/>
            <person name="Zhan W."/>
            <person name="Jiang J."/>
            <person name="Wang Q."/>
            <person name="Zhang B."/>
            <person name="Ji P."/>
            <person name="Sakyi L.B."/>
            <person name="Cui X."/>
            <person name="Yuan T."/>
            <person name="Jiang B."/>
            <person name="Yang W."/>
            <person name="Lam T.T.-Y."/>
            <person name="Chang Q."/>
            <person name="Ding S."/>
            <person name="Wang X."/>
            <person name="Zhu J."/>
            <person name="Ruan X."/>
            <person name="Zhao L."/>
            <person name="Wei J."/>
            <person name="Que T."/>
            <person name="Du C."/>
            <person name="Cheng J."/>
            <person name="Dai P."/>
            <person name="Han X."/>
            <person name="Huang E."/>
            <person name="Gao Y."/>
            <person name="Liu J."/>
            <person name="Shao H."/>
            <person name="Ye R."/>
            <person name="Li L."/>
            <person name="Wei W."/>
            <person name="Wang X."/>
            <person name="Wang C."/>
            <person name="Yang T."/>
            <person name="Huo Q."/>
            <person name="Li W."/>
            <person name="Guo W."/>
            <person name="Chen H."/>
            <person name="Zhou L."/>
            <person name="Ni X."/>
            <person name="Tian J."/>
            <person name="Zhou Y."/>
            <person name="Sheng Y."/>
            <person name="Liu T."/>
            <person name="Pan Y."/>
            <person name="Xia L."/>
            <person name="Li J."/>
            <person name="Zhao F."/>
            <person name="Cao W."/>
        </authorList>
    </citation>
    <scope>NUCLEOTIDE SEQUENCE</scope>
    <source>
        <strain evidence="1">Hyas-2018</strain>
    </source>
</reference>